<dbReference type="AlphaFoldDB" id="K1QJW1"/>
<feature type="region of interest" description="Disordered" evidence="1">
    <location>
        <begin position="89"/>
        <end position="163"/>
    </location>
</feature>
<feature type="region of interest" description="Disordered" evidence="1">
    <location>
        <begin position="311"/>
        <end position="421"/>
    </location>
</feature>
<feature type="compositionally biased region" description="Basic and acidic residues" evidence="1">
    <location>
        <begin position="356"/>
        <end position="379"/>
    </location>
</feature>
<feature type="compositionally biased region" description="Basic and acidic residues" evidence="1">
    <location>
        <begin position="311"/>
        <end position="326"/>
    </location>
</feature>
<dbReference type="HOGENOM" id="CLU_592189_0_0_1"/>
<dbReference type="InParanoid" id="K1QJW1"/>
<sequence>MDFIFTEGLRGRSLTKPALDEDDDAVDSAMDSVKTPRLPELPNVLHTNLSRSVTHLGVRKFVIDTPRDQELKKREQLWQFHKKNRGAMVRLKGLNPVMSKSTEEKLDGGEEEKKSDSDNEGEKSPREAKKLPKIRARLKMESRNSNSSNSDKKENVKESNKDSNVKYTYSSALTIGNNIYSQIRGKELEFTESGARPPMDSGRTKRSIVNSIDKLPDLSNALTKLGYMKLTRNVVHFGGGFFGRHQEKRYMDLRRSVSSIDNSSRPEVVKSEKGLYGSMNQLDTMVETSRIKFETPRTHLKLENRYDKEIQVKKSEDSEKSEDIKTPRPTIPESVKKPPSEKQEPTKTSLNLGPNEKSEFSLEIKKSKGKDSRLDEAKPVRPNSDVSLDIPKDKYGPSSQVREVKSNRSPWGHAYGMNPYRWTNKGAIRDEDKAWVEHAMQNTDVIDQTAYDCFARTKLPKT</sequence>
<feature type="compositionally biased region" description="Basic and acidic residues" evidence="1">
    <location>
        <begin position="101"/>
        <end position="130"/>
    </location>
</feature>
<proteinExistence type="predicted"/>
<organism evidence="2">
    <name type="scientific">Magallana gigas</name>
    <name type="common">Pacific oyster</name>
    <name type="synonym">Crassostrea gigas</name>
    <dbReference type="NCBI Taxonomy" id="29159"/>
    <lineage>
        <taxon>Eukaryota</taxon>
        <taxon>Metazoa</taxon>
        <taxon>Spiralia</taxon>
        <taxon>Lophotrochozoa</taxon>
        <taxon>Mollusca</taxon>
        <taxon>Bivalvia</taxon>
        <taxon>Autobranchia</taxon>
        <taxon>Pteriomorphia</taxon>
        <taxon>Ostreida</taxon>
        <taxon>Ostreoidea</taxon>
        <taxon>Ostreidae</taxon>
        <taxon>Magallana</taxon>
    </lineage>
</organism>
<feature type="compositionally biased region" description="Basic and acidic residues" evidence="1">
    <location>
        <begin position="150"/>
        <end position="163"/>
    </location>
</feature>
<feature type="compositionally biased region" description="Basic and acidic residues" evidence="1">
    <location>
        <begin position="334"/>
        <end position="345"/>
    </location>
</feature>
<gene>
    <name evidence="2" type="ORF">CGI_10026007</name>
</gene>
<evidence type="ECO:0000313" key="2">
    <source>
        <dbReference type="EMBL" id="EKC37022.1"/>
    </source>
</evidence>
<reference evidence="2" key="1">
    <citation type="journal article" date="2012" name="Nature">
        <title>The oyster genome reveals stress adaptation and complexity of shell formation.</title>
        <authorList>
            <person name="Zhang G."/>
            <person name="Fang X."/>
            <person name="Guo X."/>
            <person name="Li L."/>
            <person name="Luo R."/>
            <person name="Xu F."/>
            <person name="Yang P."/>
            <person name="Zhang L."/>
            <person name="Wang X."/>
            <person name="Qi H."/>
            <person name="Xiong Z."/>
            <person name="Que H."/>
            <person name="Xie Y."/>
            <person name="Holland P.W."/>
            <person name="Paps J."/>
            <person name="Zhu Y."/>
            <person name="Wu F."/>
            <person name="Chen Y."/>
            <person name="Wang J."/>
            <person name="Peng C."/>
            <person name="Meng J."/>
            <person name="Yang L."/>
            <person name="Liu J."/>
            <person name="Wen B."/>
            <person name="Zhang N."/>
            <person name="Huang Z."/>
            <person name="Zhu Q."/>
            <person name="Feng Y."/>
            <person name="Mount A."/>
            <person name="Hedgecock D."/>
            <person name="Xu Z."/>
            <person name="Liu Y."/>
            <person name="Domazet-Loso T."/>
            <person name="Du Y."/>
            <person name="Sun X."/>
            <person name="Zhang S."/>
            <person name="Liu B."/>
            <person name="Cheng P."/>
            <person name="Jiang X."/>
            <person name="Li J."/>
            <person name="Fan D."/>
            <person name="Wang W."/>
            <person name="Fu W."/>
            <person name="Wang T."/>
            <person name="Wang B."/>
            <person name="Zhang J."/>
            <person name="Peng Z."/>
            <person name="Li Y."/>
            <person name="Li N."/>
            <person name="Wang J."/>
            <person name="Chen M."/>
            <person name="He Y."/>
            <person name="Tan F."/>
            <person name="Song X."/>
            <person name="Zheng Q."/>
            <person name="Huang R."/>
            <person name="Yang H."/>
            <person name="Du X."/>
            <person name="Chen L."/>
            <person name="Yang M."/>
            <person name="Gaffney P.M."/>
            <person name="Wang S."/>
            <person name="Luo L."/>
            <person name="She Z."/>
            <person name="Ming Y."/>
            <person name="Huang W."/>
            <person name="Zhang S."/>
            <person name="Huang B."/>
            <person name="Zhang Y."/>
            <person name="Qu T."/>
            <person name="Ni P."/>
            <person name="Miao G."/>
            <person name="Wang J."/>
            <person name="Wang Q."/>
            <person name="Steinberg C.E."/>
            <person name="Wang H."/>
            <person name="Li N."/>
            <person name="Qian L."/>
            <person name="Zhang G."/>
            <person name="Li Y."/>
            <person name="Yang H."/>
            <person name="Liu X."/>
            <person name="Wang J."/>
            <person name="Yin Y."/>
            <person name="Wang J."/>
        </authorList>
    </citation>
    <scope>NUCLEOTIDE SEQUENCE [LARGE SCALE GENOMIC DNA]</scope>
    <source>
        <strain evidence="2">05x7-T-G4-1.051#20</strain>
    </source>
</reference>
<protein>
    <submittedName>
        <fullName evidence="2">Uncharacterized protein</fullName>
    </submittedName>
</protein>
<name>K1QJW1_MAGGI</name>
<evidence type="ECO:0000256" key="1">
    <source>
        <dbReference type="SAM" id="MobiDB-lite"/>
    </source>
</evidence>
<accession>K1QJW1</accession>
<dbReference type="EMBL" id="JH818173">
    <property type="protein sequence ID" value="EKC37022.1"/>
    <property type="molecule type" value="Genomic_DNA"/>
</dbReference>